<name>A0A914CD19_9BILA</name>
<dbReference type="Proteomes" id="UP000887540">
    <property type="component" value="Unplaced"/>
</dbReference>
<keyword evidence="2" id="KW-1185">Reference proteome</keyword>
<evidence type="ECO:0000259" key="1">
    <source>
        <dbReference type="Pfam" id="PF25321"/>
    </source>
</evidence>
<organism evidence="2 3">
    <name type="scientific">Acrobeloides nanus</name>
    <dbReference type="NCBI Taxonomy" id="290746"/>
    <lineage>
        <taxon>Eukaryota</taxon>
        <taxon>Metazoa</taxon>
        <taxon>Ecdysozoa</taxon>
        <taxon>Nematoda</taxon>
        <taxon>Chromadorea</taxon>
        <taxon>Rhabditida</taxon>
        <taxon>Tylenchina</taxon>
        <taxon>Cephalobomorpha</taxon>
        <taxon>Cephaloboidea</taxon>
        <taxon>Cephalobidae</taxon>
        <taxon>Acrobeloides</taxon>
    </lineage>
</organism>
<feature type="domain" description="Ras/Rap GTPase-activating protein SynGAP-like PH" evidence="1">
    <location>
        <begin position="128"/>
        <end position="268"/>
    </location>
</feature>
<accession>A0A914CD19</accession>
<evidence type="ECO:0000313" key="2">
    <source>
        <dbReference type="Proteomes" id="UP000887540"/>
    </source>
</evidence>
<dbReference type="WBParaSite" id="ACRNAN_Path_901.g3471.t3">
    <property type="protein sequence ID" value="ACRNAN_Path_901.g3471.t3"/>
    <property type="gene ID" value="ACRNAN_Path_901.g3471"/>
</dbReference>
<dbReference type="Pfam" id="PF25321">
    <property type="entry name" value="PH_RASGAP"/>
    <property type="match status" value="1"/>
</dbReference>
<reference evidence="3" key="1">
    <citation type="submission" date="2022-11" db="UniProtKB">
        <authorList>
            <consortium name="WormBaseParasite"/>
        </authorList>
    </citation>
    <scope>IDENTIFICATION</scope>
</reference>
<proteinExistence type="predicted"/>
<dbReference type="AlphaFoldDB" id="A0A914CD19"/>
<evidence type="ECO:0000313" key="3">
    <source>
        <dbReference type="WBParaSite" id="ACRNAN_Path_901.g3471.t3"/>
    </source>
</evidence>
<dbReference type="InterPro" id="IPR057606">
    <property type="entry name" value="SynGAP1-like_PH"/>
</dbReference>
<protein>
    <submittedName>
        <fullName evidence="3">Ras GTPase-activating protein</fullName>
    </submittedName>
</protein>
<sequence length="279" mass="31745">MPSIYLENSTLDMELIEFTRPLISRFSSVRVNRISTTGNGKLRIVALSAAGDDRPFLIRKFSDDEKDLENLENGIETVDDGTESLDRRFWQQKNRQNGSTHDVMVASVPGPQYLQATPGMALVDEPTTPQKLANFLSRPFRINPLKRTKSVSKLDRKRTPTEVLLPDLKNSRENLFNVHDQDVKAPASMYYDSKVRHSALIGAEKNPLRSSRSHESLLHSATSHMIDLASSELHPVHPSVLDVPNCFKVANTYYACRTPQERTRWIEKYVLLYHDSQPQ</sequence>